<gene>
    <name evidence="2" type="ORF">O181_054140</name>
</gene>
<evidence type="ECO:0000256" key="1">
    <source>
        <dbReference type="SAM" id="MobiDB-lite"/>
    </source>
</evidence>
<evidence type="ECO:0000313" key="3">
    <source>
        <dbReference type="Proteomes" id="UP000765509"/>
    </source>
</evidence>
<dbReference type="Proteomes" id="UP000765509">
    <property type="component" value="Unassembled WGS sequence"/>
</dbReference>
<proteinExistence type="predicted"/>
<evidence type="ECO:0000313" key="2">
    <source>
        <dbReference type="EMBL" id="MBW0514425.1"/>
    </source>
</evidence>
<feature type="region of interest" description="Disordered" evidence="1">
    <location>
        <begin position="38"/>
        <end position="77"/>
    </location>
</feature>
<organism evidence="2 3">
    <name type="scientific">Austropuccinia psidii MF-1</name>
    <dbReference type="NCBI Taxonomy" id="1389203"/>
    <lineage>
        <taxon>Eukaryota</taxon>
        <taxon>Fungi</taxon>
        <taxon>Dikarya</taxon>
        <taxon>Basidiomycota</taxon>
        <taxon>Pucciniomycotina</taxon>
        <taxon>Pucciniomycetes</taxon>
        <taxon>Pucciniales</taxon>
        <taxon>Sphaerophragmiaceae</taxon>
        <taxon>Austropuccinia</taxon>
    </lineage>
</organism>
<sequence length="118" mass="13720">MVKIKDEPKERVAELNKKKNSLHNCGSIDHYANHFPQAKKKGDVIEPLPEEQTPREDFESDSKGYSILEHSDDDQDPQEEFLVDYQEETPLENVNFVYEKLDNSNNVKSTITVLSRKR</sequence>
<comment type="caution">
    <text evidence="2">The sequence shown here is derived from an EMBL/GenBank/DDBJ whole genome shotgun (WGS) entry which is preliminary data.</text>
</comment>
<name>A0A9Q3E1W1_9BASI</name>
<accession>A0A9Q3E1W1</accession>
<feature type="compositionally biased region" description="Basic and acidic residues" evidence="1">
    <location>
        <begin position="52"/>
        <end position="62"/>
    </location>
</feature>
<keyword evidence="3" id="KW-1185">Reference proteome</keyword>
<reference evidence="2" key="1">
    <citation type="submission" date="2021-03" db="EMBL/GenBank/DDBJ databases">
        <title>Draft genome sequence of rust myrtle Austropuccinia psidii MF-1, a brazilian biotype.</title>
        <authorList>
            <person name="Quecine M.C."/>
            <person name="Pachon D.M.R."/>
            <person name="Bonatelli M.L."/>
            <person name="Correr F.H."/>
            <person name="Franceschini L.M."/>
            <person name="Leite T.F."/>
            <person name="Margarido G.R.A."/>
            <person name="Almeida C.A."/>
            <person name="Ferrarezi J.A."/>
            <person name="Labate C.A."/>
        </authorList>
    </citation>
    <scope>NUCLEOTIDE SEQUENCE</scope>
    <source>
        <strain evidence="2">MF-1</strain>
    </source>
</reference>
<dbReference type="EMBL" id="AVOT02024002">
    <property type="protein sequence ID" value="MBW0514425.1"/>
    <property type="molecule type" value="Genomic_DNA"/>
</dbReference>
<dbReference type="AlphaFoldDB" id="A0A9Q3E1W1"/>
<protein>
    <submittedName>
        <fullName evidence="2">Uncharacterized protein</fullName>
    </submittedName>
</protein>